<evidence type="ECO:0000313" key="3">
    <source>
        <dbReference type="Proteomes" id="UP000324705"/>
    </source>
</evidence>
<dbReference type="InterPro" id="IPR002182">
    <property type="entry name" value="NB-ARC"/>
</dbReference>
<keyword evidence="3" id="KW-1185">Reference proteome</keyword>
<evidence type="ECO:0000313" key="2">
    <source>
        <dbReference type="EMBL" id="VAI35380.1"/>
    </source>
</evidence>
<name>A0A9R0XF33_TRITD</name>
<gene>
    <name evidence="2" type="ORF">TRITD_5Bv1G178990</name>
</gene>
<evidence type="ECO:0000259" key="1">
    <source>
        <dbReference type="Pfam" id="PF00931"/>
    </source>
</evidence>
<dbReference type="AlphaFoldDB" id="A0A9R0XF33"/>
<dbReference type="PRINTS" id="PR00364">
    <property type="entry name" value="DISEASERSIST"/>
</dbReference>
<dbReference type="InterPro" id="IPR042197">
    <property type="entry name" value="Apaf_helical"/>
</dbReference>
<dbReference type="Proteomes" id="UP000324705">
    <property type="component" value="Chromosome 5B"/>
</dbReference>
<dbReference type="Pfam" id="PF00931">
    <property type="entry name" value="NB-ARC"/>
    <property type="match status" value="1"/>
</dbReference>
<dbReference type="InterPro" id="IPR027417">
    <property type="entry name" value="P-loop_NTPase"/>
</dbReference>
<dbReference type="PANTHER" id="PTHR19338:SF16">
    <property type="entry name" value="AAA+ ATPASE DOMAIN-CONTAINING PROTEIN"/>
    <property type="match status" value="1"/>
</dbReference>
<organism evidence="2 3">
    <name type="scientific">Triticum turgidum subsp. durum</name>
    <name type="common">Durum wheat</name>
    <name type="synonym">Triticum durum</name>
    <dbReference type="NCBI Taxonomy" id="4567"/>
    <lineage>
        <taxon>Eukaryota</taxon>
        <taxon>Viridiplantae</taxon>
        <taxon>Streptophyta</taxon>
        <taxon>Embryophyta</taxon>
        <taxon>Tracheophyta</taxon>
        <taxon>Spermatophyta</taxon>
        <taxon>Magnoliopsida</taxon>
        <taxon>Liliopsida</taxon>
        <taxon>Poales</taxon>
        <taxon>Poaceae</taxon>
        <taxon>BOP clade</taxon>
        <taxon>Pooideae</taxon>
        <taxon>Triticodae</taxon>
        <taxon>Triticeae</taxon>
        <taxon>Triticinae</taxon>
        <taxon>Triticum</taxon>
    </lineage>
</organism>
<dbReference type="SUPFAM" id="SSF52540">
    <property type="entry name" value="P-loop containing nucleoside triphosphate hydrolases"/>
    <property type="match status" value="1"/>
</dbReference>
<protein>
    <recommendedName>
        <fullName evidence="1">NB-ARC domain-containing protein</fullName>
    </recommendedName>
</protein>
<dbReference type="PANTHER" id="PTHR19338">
    <property type="entry name" value="TRANSLOCASE OF INNER MITOCHONDRIAL MEMBRANE 13 HOMOLOG"/>
    <property type="match status" value="1"/>
</dbReference>
<dbReference type="EMBL" id="LT934120">
    <property type="protein sequence ID" value="VAI35380.1"/>
    <property type="molecule type" value="Genomic_DNA"/>
</dbReference>
<proteinExistence type="predicted"/>
<reference evidence="2 3" key="1">
    <citation type="submission" date="2017-09" db="EMBL/GenBank/DDBJ databases">
        <authorList>
            <consortium name="International Durum Wheat Genome Sequencing Consortium (IDWGSC)"/>
            <person name="Milanesi L."/>
        </authorList>
    </citation>
    <scope>NUCLEOTIDE SEQUENCE [LARGE SCALE GENOMIC DNA]</scope>
    <source>
        <strain evidence="3">cv. Svevo</strain>
    </source>
</reference>
<dbReference type="Gramene" id="TRITD5Bv1G178990.1">
    <property type="protein sequence ID" value="TRITD5Bv1G178990.1"/>
    <property type="gene ID" value="TRITD5Bv1G178990"/>
</dbReference>
<dbReference type="GO" id="GO:0043531">
    <property type="term" value="F:ADP binding"/>
    <property type="evidence" value="ECO:0007669"/>
    <property type="project" value="InterPro"/>
</dbReference>
<accession>A0A9R0XF33</accession>
<sequence>MANLFNKGKERRRTASAIKEINKDVQEVANRRGRYTVDNIVPKPTAGTTIDPRLRALYTEATQLVGIYGKRDQELLKLLSLGDKDPSNKRPKVVSVVGFGGLGKTTLVRAVYDKIKGGFDSRGFVPVGQNPDMKKIFRDILIGLDKNMYTNMNLMVLDERQLIEEIREFLHDKRYLVVIDDIWDGKLWEDIKLAFSNMNNLGSRLITTTRILSVSIACCPSTHDSIYQMGPLSDSDSTRLFCKRIFSSENKCPSELKEVSRDILKKCGGVPLAILTIASLLIVGHQIKPKVEWQVLLDSIGRGLTEDASMEEM</sequence>
<dbReference type="Gene3D" id="3.40.50.300">
    <property type="entry name" value="P-loop containing nucleotide triphosphate hydrolases"/>
    <property type="match status" value="1"/>
</dbReference>
<feature type="domain" description="NB-ARC" evidence="1">
    <location>
        <begin position="88"/>
        <end position="249"/>
    </location>
</feature>
<dbReference type="Gene3D" id="1.10.8.430">
    <property type="entry name" value="Helical domain of apoptotic protease-activating factors"/>
    <property type="match status" value="1"/>
</dbReference>